<dbReference type="HOGENOM" id="CLU_049421_2_0_7"/>
<evidence type="ECO:0000256" key="1">
    <source>
        <dbReference type="ARBA" id="ARBA00004533"/>
    </source>
</evidence>
<evidence type="ECO:0000256" key="5">
    <source>
        <dbReference type="ARBA" id="ARBA00023136"/>
    </source>
</evidence>
<keyword evidence="9" id="KW-1185">Reference proteome</keyword>
<keyword evidence="7" id="KW-0812">Transmembrane</keyword>
<dbReference type="CDD" id="cd07984">
    <property type="entry name" value="LPLAT_LABLAT-like"/>
    <property type="match status" value="1"/>
</dbReference>
<dbReference type="InterPro" id="IPR004960">
    <property type="entry name" value="LipA_acyltrans"/>
</dbReference>
<name>Q3A169_SYNC1</name>
<accession>Q3A169</accession>
<evidence type="ECO:0000313" key="9">
    <source>
        <dbReference type="Proteomes" id="UP000002534"/>
    </source>
</evidence>
<protein>
    <submittedName>
        <fullName evidence="8">Acyltransferase, putative</fullName>
    </submittedName>
</protein>
<dbReference type="AlphaFoldDB" id="Q3A169"/>
<evidence type="ECO:0000256" key="3">
    <source>
        <dbReference type="ARBA" id="ARBA00022519"/>
    </source>
</evidence>
<evidence type="ECO:0000256" key="7">
    <source>
        <dbReference type="SAM" id="Phobius"/>
    </source>
</evidence>
<dbReference type="KEGG" id="pca:Pcar_2652"/>
<gene>
    <name evidence="8" type="ordered locus">Pcar_2652</name>
</gene>
<keyword evidence="3" id="KW-0997">Cell inner membrane</keyword>
<dbReference type="Proteomes" id="UP000002534">
    <property type="component" value="Chromosome"/>
</dbReference>
<dbReference type="STRING" id="338963.Pcar_2652"/>
<sequence>MSSPAAKSAWSSKSLGNRFQHQIFYALLRLAGPWPAYGLLHLVVFWYNLRPSMRRNAGYFLTRRFGRKIWPVRFWQSFQLTLSFGKVLLDRAMLGVLGRGEVTVAAEDMDNLRKMLDRGRGVVMLNAHFGCWQTGMAGLEAIDRPVNIVLQKGAGDVDKHYFEHRSGGAAVHLIDPSGPFGGTLDMLAALKRNEIVCIMGDRVVDGDANSVAVDFMGGKVKMPFSIFSIASAAGAPVAVTLIERQGPGLAKVHFADCFELPPDLGKSPAALRPWVQRYAGALERMAWQKPYQFFNFFDMWVKE</sequence>
<dbReference type="GO" id="GO:0009247">
    <property type="term" value="P:glycolipid biosynthetic process"/>
    <property type="evidence" value="ECO:0007669"/>
    <property type="project" value="UniProtKB-ARBA"/>
</dbReference>
<proteinExistence type="predicted"/>
<feature type="transmembrane region" description="Helical" evidence="7">
    <location>
        <begin position="23"/>
        <end position="47"/>
    </location>
</feature>
<dbReference type="OrthoDB" id="9808633at2"/>
<dbReference type="Pfam" id="PF03279">
    <property type="entry name" value="Lip_A_acyltrans"/>
    <property type="match status" value="1"/>
</dbReference>
<keyword evidence="2" id="KW-1003">Cell membrane</keyword>
<keyword evidence="5 7" id="KW-0472">Membrane</keyword>
<evidence type="ECO:0000256" key="6">
    <source>
        <dbReference type="ARBA" id="ARBA00023315"/>
    </source>
</evidence>
<dbReference type="PANTHER" id="PTHR30606">
    <property type="entry name" value="LIPID A BIOSYNTHESIS LAUROYL ACYLTRANSFERASE"/>
    <property type="match status" value="1"/>
</dbReference>
<keyword evidence="7" id="KW-1133">Transmembrane helix</keyword>
<evidence type="ECO:0000313" key="8">
    <source>
        <dbReference type="EMBL" id="ABA89888.1"/>
    </source>
</evidence>
<evidence type="ECO:0000256" key="2">
    <source>
        <dbReference type="ARBA" id="ARBA00022475"/>
    </source>
</evidence>
<dbReference type="EMBL" id="CP000142">
    <property type="protein sequence ID" value="ABA89888.1"/>
    <property type="molecule type" value="Genomic_DNA"/>
</dbReference>
<evidence type="ECO:0000256" key="4">
    <source>
        <dbReference type="ARBA" id="ARBA00022679"/>
    </source>
</evidence>
<dbReference type="PANTHER" id="PTHR30606:SF10">
    <property type="entry name" value="PHOSPHATIDYLINOSITOL MANNOSIDE ACYLTRANSFERASE"/>
    <property type="match status" value="1"/>
</dbReference>
<dbReference type="eggNOG" id="COG4261">
    <property type="taxonomic scope" value="Bacteria"/>
</dbReference>
<keyword evidence="6 8" id="KW-0012">Acyltransferase</keyword>
<comment type="subcellular location">
    <subcellularLocation>
        <location evidence="1">Cell inner membrane</location>
    </subcellularLocation>
</comment>
<keyword evidence="4 8" id="KW-0808">Transferase</keyword>
<organism evidence="8 9">
    <name type="scientific">Syntrophotalea carbinolica (strain DSM 2380 / NBRC 103641 / GraBd1)</name>
    <name type="common">Pelobacter carbinolicus</name>
    <dbReference type="NCBI Taxonomy" id="338963"/>
    <lineage>
        <taxon>Bacteria</taxon>
        <taxon>Pseudomonadati</taxon>
        <taxon>Thermodesulfobacteriota</taxon>
        <taxon>Desulfuromonadia</taxon>
        <taxon>Desulfuromonadales</taxon>
        <taxon>Syntrophotaleaceae</taxon>
        <taxon>Syntrophotalea</taxon>
    </lineage>
</organism>
<dbReference type="RefSeq" id="WP_011342431.1">
    <property type="nucleotide sequence ID" value="NC_007498.2"/>
</dbReference>
<reference evidence="9" key="1">
    <citation type="submission" date="2005-10" db="EMBL/GenBank/DDBJ databases">
        <title>Complete sequence of Pelobacter carbinolicus DSM 2380.</title>
        <authorList>
            <person name="Copeland A."/>
            <person name="Lucas S."/>
            <person name="Lapidus A."/>
            <person name="Barry K."/>
            <person name="Detter J.C."/>
            <person name="Glavina T."/>
            <person name="Hammon N."/>
            <person name="Israni S."/>
            <person name="Pitluck S."/>
            <person name="Chertkov O."/>
            <person name="Schmutz J."/>
            <person name="Larimer F."/>
            <person name="Land M."/>
            <person name="Kyrpides N."/>
            <person name="Ivanova N."/>
            <person name="Richardson P."/>
        </authorList>
    </citation>
    <scope>NUCLEOTIDE SEQUENCE [LARGE SCALE GENOMIC DNA]</scope>
    <source>
        <strain evidence="9">DSM 2380 / NBRC 103641 / GraBd1</strain>
    </source>
</reference>
<dbReference type="GO" id="GO:0005886">
    <property type="term" value="C:plasma membrane"/>
    <property type="evidence" value="ECO:0007669"/>
    <property type="project" value="UniProtKB-SubCell"/>
</dbReference>
<reference evidence="8 9" key="2">
    <citation type="journal article" date="2012" name="BMC Genomics">
        <title>The genome of Pelobacter carbinolicus reveals surprising metabolic capabilities and physiological features.</title>
        <authorList>
            <person name="Aklujkar M."/>
            <person name="Haveman S.A."/>
            <person name="Didonato R.Jr."/>
            <person name="Chertkov O."/>
            <person name="Han C.S."/>
            <person name="Land M.L."/>
            <person name="Brown P."/>
            <person name="Lovley D.R."/>
        </authorList>
    </citation>
    <scope>NUCLEOTIDE SEQUENCE [LARGE SCALE GENOMIC DNA]</scope>
    <source>
        <strain evidence="9">DSM 2380 / NBRC 103641 / GraBd1</strain>
    </source>
</reference>
<dbReference type="GO" id="GO:0016746">
    <property type="term" value="F:acyltransferase activity"/>
    <property type="evidence" value="ECO:0007669"/>
    <property type="project" value="UniProtKB-KW"/>
</dbReference>